<evidence type="ECO:0000256" key="1">
    <source>
        <dbReference type="SAM" id="MobiDB-lite"/>
    </source>
</evidence>
<dbReference type="HOGENOM" id="CLU_608656_0_0_1"/>
<dbReference type="Proteomes" id="UP000014760">
    <property type="component" value="Unassembled WGS sequence"/>
</dbReference>
<dbReference type="OMA" id="ITEVTHK"/>
<gene>
    <name evidence="2" type="ORF">CAPTEDRAFT_220490</name>
</gene>
<organism evidence="2">
    <name type="scientific">Capitella teleta</name>
    <name type="common">Polychaete worm</name>
    <dbReference type="NCBI Taxonomy" id="283909"/>
    <lineage>
        <taxon>Eukaryota</taxon>
        <taxon>Metazoa</taxon>
        <taxon>Spiralia</taxon>
        <taxon>Lophotrochozoa</taxon>
        <taxon>Annelida</taxon>
        <taxon>Polychaeta</taxon>
        <taxon>Sedentaria</taxon>
        <taxon>Scolecida</taxon>
        <taxon>Capitellidae</taxon>
        <taxon>Capitella</taxon>
    </lineage>
</organism>
<feature type="compositionally biased region" description="Polar residues" evidence="1">
    <location>
        <begin position="12"/>
        <end position="23"/>
    </location>
</feature>
<dbReference type="EMBL" id="KB293165">
    <property type="protein sequence ID" value="ELU16446.1"/>
    <property type="molecule type" value="Genomic_DNA"/>
</dbReference>
<dbReference type="EnsemblMetazoa" id="CapteT220490">
    <property type="protein sequence ID" value="CapteP220490"/>
    <property type="gene ID" value="CapteG220490"/>
</dbReference>
<accession>R7VJB9</accession>
<evidence type="ECO:0000313" key="3">
    <source>
        <dbReference type="EnsemblMetazoa" id="CapteP220490"/>
    </source>
</evidence>
<dbReference type="EMBL" id="AMQN01017476">
    <property type="status" value="NOT_ANNOTATED_CDS"/>
    <property type="molecule type" value="Genomic_DNA"/>
</dbReference>
<name>R7VJB9_CAPTE</name>
<proteinExistence type="predicted"/>
<evidence type="ECO:0000313" key="2">
    <source>
        <dbReference type="EMBL" id="ELU16446.1"/>
    </source>
</evidence>
<reference evidence="2 4" key="2">
    <citation type="journal article" date="2013" name="Nature">
        <title>Insights into bilaterian evolution from three spiralian genomes.</title>
        <authorList>
            <person name="Simakov O."/>
            <person name="Marletaz F."/>
            <person name="Cho S.J."/>
            <person name="Edsinger-Gonzales E."/>
            <person name="Havlak P."/>
            <person name="Hellsten U."/>
            <person name="Kuo D.H."/>
            <person name="Larsson T."/>
            <person name="Lv J."/>
            <person name="Arendt D."/>
            <person name="Savage R."/>
            <person name="Osoegawa K."/>
            <person name="de Jong P."/>
            <person name="Grimwood J."/>
            <person name="Chapman J.A."/>
            <person name="Shapiro H."/>
            <person name="Aerts A."/>
            <person name="Otillar R.P."/>
            <person name="Terry A.Y."/>
            <person name="Boore J.L."/>
            <person name="Grigoriev I.V."/>
            <person name="Lindberg D.R."/>
            <person name="Seaver E.C."/>
            <person name="Weisblat D.A."/>
            <person name="Putnam N.H."/>
            <person name="Rokhsar D.S."/>
        </authorList>
    </citation>
    <scope>NUCLEOTIDE SEQUENCE</scope>
    <source>
        <strain evidence="2 4">I ESC-2004</strain>
    </source>
</reference>
<protein>
    <submittedName>
        <fullName evidence="2 3">Uncharacterized protein</fullName>
    </submittedName>
</protein>
<feature type="region of interest" description="Disordered" evidence="1">
    <location>
        <begin position="1"/>
        <end position="32"/>
    </location>
</feature>
<sequence>MTPEYEGRDMTSYPQFTAENTQGEPKKKVRYRNTPVVINMPEDYSVCETKPKERYKAPLTHSRKSKEYDPFDPRSNSVLDRYEAYPHNSHSWDQEKDSMLERFQLRKSLFVEDADRNVGAAYRYFDSYSGVGEDFVEDFIEKELRDHVLPDVVIDALRDSGKTPALKSREAAFITETLPVEDRVARLLTEDILEDVVFEGSIDCVREATHEMVDNHLSQTTQMAVIHDMVSEIIAEHGQKWTREAIEEFICEEFIEEEVIGPEVYDFSKELALETLHKTSNRVRRQEIKQVEDSGGDRQTDSLVLDYLLSMVARQGNLWTEGEHANRLMDEHNFKLLSNIILEYSVYQCMQCKTCYVDMMLTVLIEQLFNVESRKKATVENEPLKRLHEKIFTDVAADVLLDELAQSLDEDLRDLDEFERGLAHVDASKAPVQLQKLLWQQPTYKSHRAG</sequence>
<evidence type="ECO:0000313" key="4">
    <source>
        <dbReference type="Proteomes" id="UP000014760"/>
    </source>
</evidence>
<reference evidence="4" key="1">
    <citation type="submission" date="2012-12" db="EMBL/GenBank/DDBJ databases">
        <authorList>
            <person name="Hellsten U."/>
            <person name="Grimwood J."/>
            <person name="Chapman J.A."/>
            <person name="Shapiro H."/>
            <person name="Aerts A."/>
            <person name="Otillar R.P."/>
            <person name="Terry A.Y."/>
            <person name="Boore J.L."/>
            <person name="Simakov O."/>
            <person name="Marletaz F."/>
            <person name="Cho S.-J."/>
            <person name="Edsinger-Gonzales E."/>
            <person name="Havlak P."/>
            <person name="Kuo D.-H."/>
            <person name="Larsson T."/>
            <person name="Lv J."/>
            <person name="Arendt D."/>
            <person name="Savage R."/>
            <person name="Osoegawa K."/>
            <person name="de Jong P."/>
            <person name="Lindberg D.R."/>
            <person name="Seaver E.C."/>
            <person name="Weisblat D.A."/>
            <person name="Putnam N.H."/>
            <person name="Grigoriev I.V."/>
            <person name="Rokhsar D.S."/>
        </authorList>
    </citation>
    <scope>NUCLEOTIDE SEQUENCE</scope>
    <source>
        <strain evidence="4">I ESC-2004</strain>
    </source>
</reference>
<dbReference type="OrthoDB" id="10016177at2759"/>
<dbReference type="AlphaFoldDB" id="R7VJB9"/>
<keyword evidence="4" id="KW-1185">Reference proteome</keyword>
<reference evidence="3" key="3">
    <citation type="submission" date="2015-06" db="UniProtKB">
        <authorList>
            <consortium name="EnsemblMetazoa"/>
        </authorList>
    </citation>
    <scope>IDENTIFICATION</scope>
</reference>